<protein>
    <submittedName>
        <fullName evidence="1">Uncharacterized protein</fullName>
    </submittedName>
</protein>
<keyword evidence="2" id="KW-1185">Reference proteome</keyword>
<reference evidence="1 2" key="1">
    <citation type="submission" date="2021-03" db="EMBL/GenBank/DDBJ databases">
        <title>novel species isolated from a fishpond in China.</title>
        <authorList>
            <person name="Lu H."/>
            <person name="Cai Z."/>
        </authorList>
    </citation>
    <scope>NUCLEOTIDE SEQUENCE [LARGE SCALE GENOMIC DNA]</scope>
    <source>
        <strain evidence="1 2">JCM 31546</strain>
    </source>
</reference>
<sequence>MNYDKYESISGSSDSLEFEFTSEGPNGEFRKVVQFSQTSNPDIYNLGFGDKLENGNIDDHIRNNNQDRNKILATIAATVYEFTSKYPDKAVFFAGSTAERTRLYRMAITMNLEELNADFELFGLNINEKESVVEVFRIGENYDGFLVKRKLT</sequence>
<evidence type="ECO:0000313" key="1">
    <source>
        <dbReference type="EMBL" id="MBN7802634.1"/>
    </source>
</evidence>
<gene>
    <name evidence="1" type="ORF">J0A67_17290</name>
</gene>
<dbReference type="InterPro" id="IPR053865">
    <property type="entry name" value="DUF6934"/>
</dbReference>
<dbReference type="Pfam" id="PF22028">
    <property type="entry name" value="DUF6934"/>
    <property type="match status" value="1"/>
</dbReference>
<dbReference type="EMBL" id="JAFKCW010000004">
    <property type="protein sequence ID" value="MBN7802634.1"/>
    <property type="molecule type" value="Genomic_DNA"/>
</dbReference>
<proteinExistence type="predicted"/>
<organism evidence="1 2">
    <name type="scientific">Algoriphagus aestuariicola</name>
    <dbReference type="NCBI Taxonomy" id="1852016"/>
    <lineage>
        <taxon>Bacteria</taxon>
        <taxon>Pseudomonadati</taxon>
        <taxon>Bacteroidota</taxon>
        <taxon>Cytophagia</taxon>
        <taxon>Cytophagales</taxon>
        <taxon>Cyclobacteriaceae</taxon>
        <taxon>Algoriphagus</taxon>
    </lineage>
</organism>
<name>A0ABS3BY38_9BACT</name>
<dbReference type="RefSeq" id="WP_206570649.1">
    <property type="nucleotide sequence ID" value="NZ_JAFKCW010000004.1"/>
</dbReference>
<accession>A0ABS3BY38</accession>
<dbReference type="Proteomes" id="UP000664698">
    <property type="component" value="Unassembled WGS sequence"/>
</dbReference>
<comment type="caution">
    <text evidence="1">The sequence shown here is derived from an EMBL/GenBank/DDBJ whole genome shotgun (WGS) entry which is preliminary data.</text>
</comment>
<evidence type="ECO:0000313" key="2">
    <source>
        <dbReference type="Proteomes" id="UP000664698"/>
    </source>
</evidence>